<gene>
    <name evidence="2" type="ORF">K0M31_016164</name>
</gene>
<keyword evidence="3" id="KW-1185">Reference proteome</keyword>
<protein>
    <submittedName>
        <fullName evidence="2">Uncharacterized protein</fullName>
    </submittedName>
</protein>
<proteinExistence type="predicted"/>
<dbReference type="AlphaFoldDB" id="A0AA40G6U5"/>
<dbReference type="Proteomes" id="UP001177670">
    <property type="component" value="Unassembled WGS sequence"/>
</dbReference>
<evidence type="ECO:0000313" key="2">
    <source>
        <dbReference type="EMBL" id="KAK1132023.1"/>
    </source>
</evidence>
<feature type="region of interest" description="Disordered" evidence="1">
    <location>
        <begin position="47"/>
        <end position="70"/>
    </location>
</feature>
<name>A0AA40G6U5_9HYME</name>
<organism evidence="2 3">
    <name type="scientific">Melipona bicolor</name>
    <dbReference type="NCBI Taxonomy" id="60889"/>
    <lineage>
        <taxon>Eukaryota</taxon>
        <taxon>Metazoa</taxon>
        <taxon>Ecdysozoa</taxon>
        <taxon>Arthropoda</taxon>
        <taxon>Hexapoda</taxon>
        <taxon>Insecta</taxon>
        <taxon>Pterygota</taxon>
        <taxon>Neoptera</taxon>
        <taxon>Endopterygota</taxon>
        <taxon>Hymenoptera</taxon>
        <taxon>Apocrita</taxon>
        <taxon>Aculeata</taxon>
        <taxon>Apoidea</taxon>
        <taxon>Anthophila</taxon>
        <taxon>Apidae</taxon>
        <taxon>Melipona</taxon>
    </lineage>
</organism>
<sequence>MKIIVYIAIKLWPDVGSLSLPDKALDRGLKHGINFPEHVKNMCQEGHRSRRRIPGHSYPTLDPRSSEAEGRGSERAFVLSFGFLFQNQDNFRAIKSALRRLSYYEGTSPQPSTRARRYTVHFQ</sequence>
<accession>A0AA40G6U5</accession>
<evidence type="ECO:0000313" key="3">
    <source>
        <dbReference type="Proteomes" id="UP001177670"/>
    </source>
</evidence>
<dbReference type="EMBL" id="JAHYIQ010000005">
    <property type="protein sequence ID" value="KAK1132023.1"/>
    <property type="molecule type" value="Genomic_DNA"/>
</dbReference>
<evidence type="ECO:0000256" key="1">
    <source>
        <dbReference type="SAM" id="MobiDB-lite"/>
    </source>
</evidence>
<comment type="caution">
    <text evidence="2">The sequence shown here is derived from an EMBL/GenBank/DDBJ whole genome shotgun (WGS) entry which is preliminary data.</text>
</comment>
<reference evidence="2" key="1">
    <citation type="submission" date="2021-10" db="EMBL/GenBank/DDBJ databases">
        <title>Melipona bicolor Genome sequencing and assembly.</title>
        <authorList>
            <person name="Araujo N.S."/>
            <person name="Arias M.C."/>
        </authorList>
    </citation>
    <scope>NUCLEOTIDE SEQUENCE</scope>
    <source>
        <strain evidence="2">USP_2M_L1-L4_2017</strain>
        <tissue evidence="2">Whole body</tissue>
    </source>
</reference>